<accession>A0A829YIZ6</accession>
<dbReference type="NCBIfam" id="TIGR01400">
    <property type="entry name" value="fliR"/>
    <property type="match status" value="1"/>
</dbReference>
<dbReference type="GO" id="GO:0044780">
    <property type="term" value="P:bacterial-type flagellum assembly"/>
    <property type="evidence" value="ECO:0007669"/>
    <property type="project" value="UniProtKB-UniRule"/>
</dbReference>
<keyword evidence="4 10" id="KW-1003">Cell membrane</keyword>
<feature type="transmembrane region" description="Helical" evidence="10">
    <location>
        <begin position="16"/>
        <end position="37"/>
    </location>
</feature>
<evidence type="ECO:0000256" key="1">
    <source>
        <dbReference type="ARBA" id="ARBA00002578"/>
    </source>
</evidence>
<comment type="subcellular location">
    <subcellularLocation>
        <location evidence="10">Cell membrane</location>
        <topology evidence="10">Multi-pass membrane protein</topology>
    </subcellularLocation>
    <subcellularLocation>
        <location evidence="10">Bacterial flagellum basal body</location>
    </subcellularLocation>
</comment>
<evidence type="ECO:0000256" key="5">
    <source>
        <dbReference type="ARBA" id="ARBA00022692"/>
    </source>
</evidence>
<dbReference type="Pfam" id="PF01311">
    <property type="entry name" value="Bac_export_1"/>
    <property type="match status" value="1"/>
</dbReference>
<organism evidence="11 12">
    <name type="scientific">Steroidobacter agaridevorans</name>
    <dbReference type="NCBI Taxonomy" id="2695856"/>
    <lineage>
        <taxon>Bacteria</taxon>
        <taxon>Pseudomonadati</taxon>
        <taxon>Pseudomonadota</taxon>
        <taxon>Gammaproteobacteria</taxon>
        <taxon>Steroidobacterales</taxon>
        <taxon>Steroidobacteraceae</taxon>
        <taxon>Steroidobacter</taxon>
    </lineage>
</organism>
<feature type="transmembrane region" description="Helical" evidence="10">
    <location>
        <begin position="213"/>
        <end position="233"/>
    </location>
</feature>
<comment type="function">
    <text evidence="1 10">Role in flagellar biosynthesis.</text>
</comment>
<keyword evidence="11" id="KW-0966">Cell projection</keyword>
<keyword evidence="11" id="KW-0282">Flagellum</keyword>
<dbReference type="GO" id="GO:0005886">
    <property type="term" value="C:plasma membrane"/>
    <property type="evidence" value="ECO:0007669"/>
    <property type="project" value="UniProtKB-SubCell"/>
</dbReference>
<protein>
    <recommendedName>
        <fullName evidence="3 9">Flagellar biosynthetic protein FliR</fullName>
    </recommendedName>
</protein>
<evidence type="ECO:0000256" key="10">
    <source>
        <dbReference type="RuleBase" id="RU362071"/>
    </source>
</evidence>
<evidence type="ECO:0000256" key="4">
    <source>
        <dbReference type="ARBA" id="ARBA00022475"/>
    </source>
</evidence>
<sequence>MINLTTGQLEAWLAQYLWPFLRIGACFMMAPIFGAGFVPPRVRLFLAGAITFIVAPLIPAPNVEVFSFAAVVVTVHQLLIGFASAFVLQLIFDALAMGGQLLANTMGLGFAFNVDPLRGVSTPVLGQMYMILVTLLFLAINGHLVLIEILVQGFTTLPVGMSGLDSEMIWRVAQWGTQLFAGALIVALPGMAALLVVNLAFGVMSRAAPTLNLFAVGFPITLISGLVIMYIGLPSVLAAFNQSLEAAFGLIRTLFQISP</sequence>
<evidence type="ECO:0000256" key="2">
    <source>
        <dbReference type="ARBA" id="ARBA00009772"/>
    </source>
</evidence>
<keyword evidence="12" id="KW-1185">Reference proteome</keyword>
<keyword evidence="11" id="KW-0969">Cilium</keyword>
<evidence type="ECO:0000256" key="3">
    <source>
        <dbReference type="ARBA" id="ARBA00021717"/>
    </source>
</evidence>
<dbReference type="PRINTS" id="PR00953">
    <property type="entry name" value="TYPE3IMRPROT"/>
</dbReference>
<gene>
    <name evidence="11" type="primary">fliR</name>
    <name evidence="11" type="ORF">GCM10011487_52000</name>
</gene>
<dbReference type="InterPro" id="IPR006303">
    <property type="entry name" value="FliR"/>
</dbReference>
<dbReference type="InterPro" id="IPR002010">
    <property type="entry name" value="T3SS_IM_R"/>
</dbReference>
<feature type="transmembrane region" description="Helical" evidence="10">
    <location>
        <begin position="175"/>
        <end position="201"/>
    </location>
</feature>
<dbReference type="RefSeq" id="WP_161814799.1">
    <property type="nucleotide sequence ID" value="NZ_BLJN01000005.1"/>
</dbReference>
<feature type="transmembrane region" description="Helical" evidence="10">
    <location>
        <begin position="128"/>
        <end position="155"/>
    </location>
</feature>
<feature type="transmembrane region" description="Helical" evidence="10">
    <location>
        <begin position="44"/>
        <end position="60"/>
    </location>
</feature>
<keyword evidence="8 10" id="KW-0975">Bacterial flagellum</keyword>
<reference evidence="12" key="1">
    <citation type="submission" date="2020-01" db="EMBL/GenBank/DDBJ databases">
        <title>'Steroidobacter agaridevorans' sp. nov., agar-degrading bacteria isolated from rhizosphere soils.</title>
        <authorList>
            <person name="Ikenaga M."/>
            <person name="Kataoka M."/>
            <person name="Murouchi A."/>
            <person name="Katsuragi S."/>
            <person name="Sakai M."/>
        </authorList>
    </citation>
    <scope>NUCLEOTIDE SEQUENCE [LARGE SCALE GENOMIC DNA]</scope>
    <source>
        <strain evidence="12">YU21-B</strain>
    </source>
</reference>
<dbReference type="PANTHER" id="PTHR30065:SF8">
    <property type="entry name" value="FLAGELLAR BIOSYNTHETIC PROTEIN FLIR"/>
    <property type="match status" value="1"/>
</dbReference>
<evidence type="ECO:0000313" key="11">
    <source>
        <dbReference type="EMBL" id="GFE83200.1"/>
    </source>
</evidence>
<keyword evidence="5 10" id="KW-0812">Transmembrane</keyword>
<dbReference type="PANTHER" id="PTHR30065">
    <property type="entry name" value="FLAGELLAR BIOSYNTHETIC PROTEIN FLIR"/>
    <property type="match status" value="1"/>
</dbReference>
<feature type="transmembrane region" description="Helical" evidence="10">
    <location>
        <begin position="66"/>
        <end position="92"/>
    </location>
</feature>
<evidence type="ECO:0000256" key="6">
    <source>
        <dbReference type="ARBA" id="ARBA00022989"/>
    </source>
</evidence>
<evidence type="ECO:0000256" key="8">
    <source>
        <dbReference type="ARBA" id="ARBA00023143"/>
    </source>
</evidence>
<evidence type="ECO:0000256" key="7">
    <source>
        <dbReference type="ARBA" id="ARBA00023136"/>
    </source>
</evidence>
<comment type="caution">
    <text evidence="11">The sequence shown here is derived from an EMBL/GenBank/DDBJ whole genome shotgun (WGS) entry which is preliminary data.</text>
</comment>
<dbReference type="Proteomes" id="UP000445000">
    <property type="component" value="Unassembled WGS sequence"/>
</dbReference>
<dbReference type="GO" id="GO:0006605">
    <property type="term" value="P:protein targeting"/>
    <property type="evidence" value="ECO:0007669"/>
    <property type="project" value="UniProtKB-UniRule"/>
</dbReference>
<dbReference type="AlphaFoldDB" id="A0A829YIZ6"/>
<name>A0A829YIZ6_9GAMM</name>
<dbReference type="GO" id="GO:0009425">
    <property type="term" value="C:bacterial-type flagellum basal body"/>
    <property type="evidence" value="ECO:0007669"/>
    <property type="project" value="UniProtKB-SubCell"/>
</dbReference>
<keyword evidence="6 10" id="KW-1133">Transmembrane helix</keyword>
<comment type="similarity">
    <text evidence="2 10">Belongs to the FliR/MopE/SpaR family.</text>
</comment>
<evidence type="ECO:0000313" key="12">
    <source>
        <dbReference type="Proteomes" id="UP000445000"/>
    </source>
</evidence>
<dbReference type="EMBL" id="BLJN01000005">
    <property type="protein sequence ID" value="GFE83200.1"/>
    <property type="molecule type" value="Genomic_DNA"/>
</dbReference>
<keyword evidence="7 10" id="KW-0472">Membrane</keyword>
<evidence type="ECO:0000256" key="9">
    <source>
        <dbReference type="NCBIfam" id="TIGR01400"/>
    </source>
</evidence>
<proteinExistence type="inferred from homology"/>